<organism evidence="2 3">
    <name type="scientific">Cerrena zonata</name>
    <dbReference type="NCBI Taxonomy" id="2478898"/>
    <lineage>
        <taxon>Eukaryota</taxon>
        <taxon>Fungi</taxon>
        <taxon>Dikarya</taxon>
        <taxon>Basidiomycota</taxon>
        <taxon>Agaricomycotina</taxon>
        <taxon>Agaricomycetes</taxon>
        <taxon>Polyporales</taxon>
        <taxon>Cerrenaceae</taxon>
        <taxon>Cerrena</taxon>
    </lineage>
</organism>
<comment type="caution">
    <text evidence="2">The sequence shown here is derived from an EMBL/GenBank/DDBJ whole genome shotgun (WGS) entry which is preliminary data.</text>
</comment>
<dbReference type="EMBL" id="JASBNA010000018">
    <property type="protein sequence ID" value="KAK7686048.1"/>
    <property type="molecule type" value="Genomic_DNA"/>
</dbReference>
<feature type="compositionally biased region" description="Low complexity" evidence="1">
    <location>
        <begin position="104"/>
        <end position="113"/>
    </location>
</feature>
<evidence type="ECO:0000313" key="2">
    <source>
        <dbReference type="EMBL" id="KAK7686048.1"/>
    </source>
</evidence>
<dbReference type="AlphaFoldDB" id="A0AAW0FX27"/>
<protein>
    <recommendedName>
        <fullName evidence="4">C2H2-type domain-containing protein</fullName>
    </recommendedName>
</protein>
<sequence length="345" mass="38846">MTSQSNPPHHSHHDTRLPQRLRDPNNIGEHDEYTLNTIAAAAAHHSDIQATTTSLQILPPSIPSSSMANGFAGLQPQPTPPAPSSPILIPSEESDSDAKEKQMSSPTSSTSTSSKDESEDELQDKVPIKTMKCKKPQKKTRGIVTMLKFHIHPSLIVVTARKWLQKTTDTQRDPIDKDGFLKDINVQSITQEKPAVHFRQKTCDTDHFFGPQVGTQQRQHCKVNGCISSFIPEVTTLRRHMESRHKAIYYEWCRTNEFQSMLPRDVKARKEALRKDAERQQTLEGHLKVLPAKEHAIKYTEKHFREAAIEWLIGTDQPLGALDHPKFKQMLELAAAAKDGINIPT</sequence>
<feature type="compositionally biased region" description="Basic and acidic residues" evidence="1">
    <location>
        <begin position="14"/>
        <end position="29"/>
    </location>
</feature>
<name>A0AAW0FX27_9APHY</name>
<dbReference type="Proteomes" id="UP001385951">
    <property type="component" value="Unassembled WGS sequence"/>
</dbReference>
<gene>
    <name evidence="2" type="ORF">QCA50_010860</name>
</gene>
<reference evidence="2 3" key="1">
    <citation type="submission" date="2022-09" db="EMBL/GenBank/DDBJ databases">
        <authorList>
            <person name="Palmer J.M."/>
        </authorList>
    </citation>
    <scope>NUCLEOTIDE SEQUENCE [LARGE SCALE GENOMIC DNA]</scope>
    <source>
        <strain evidence="2 3">DSM 7382</strain>
    </source>
</reference>
<accession>A0AAW0FX27</accession>
<proteinExistence type="predicted"/>
<evidence type="ECO:0000313" key="3">
    <source>
        <dbReference type="Proteomes" id="UP001385951"/>
    </source>
</evidence>
<feature type="region of interest" description="Disordered" evidence="1">
    <location>
        <begin position="1"/>
        <end position="29"/>
    </location>
</feature>
<keyword evidence="3" id="KW-1185">Reference proteome</keyword>
<evidence type="ECO:0008006" key="4">
    <source>
        <dbReference type="Google" id="ProtNLM"/>
    </source>
</evidence>
<feature type="region of interest" description="Disordered" evidence="1">
    <location>
        <begin position="66"/>
        <end position="129"/>
    </location>
</feature>
<evidence type="ECO:0000256" key="1">
    <source>
        <dbReference type="SAM" id="MobiDB-lite"/>
    </source>
</evidence>